<sequence length="162" mass="17280">MIIAAAIAIAFPAFARAQSLENAFAFFDQVMMNRATVLTRHPTVERSINHVRFTPTSSQTSQCRTTIAGNTVPADYFPSASASIAWTQVIEVRPLSRNAERPGLVIIGGGYTRVFNGSGNYDHSTGPTAGITILTGSAAMDTRLTNAINVIIANCADRSLGF</sequence>
<organism evidence="2 3">
    <name type="scientific">Aurantiacibacter luteus</name>
    <dbReference type="NCBI Taxonomy" id="1581420"/>
    <lineage>
        <taxon>Bacteria</taxon>
        <taxon>Pseudomonadati</taxon>
        <taxon>Pseudomonadota</taxon>
        <taxon>Alphaproteobacteria</taxon>
        <taxon>Sphingomonadales</taxon>
        <taxon>Erythrobacteraceae</taxon>
        <taxon>Aurantiacibacter</taxon>
    </lineage>
</organism>
<feature type="chain" id="PRO_5002579859" evidence="1">
    <location>
        <begin position="18"/>
        <end position="162"/>
    </location>
</feature>
<dbReference type="AlphaFoldDB" id="A0A0G9MP00"/>
<name>A0A0G9MP00_9SPHN</name>
<dbReference type="EMBL" id="LBHB01000004">
    <property type="protein sequence ID" value="KLE32447.1"/>
    <property type="molecule type" value="Genomic_DNA"/>
</dbReference>
<gene>
    <name evidence="2" type="ORF">AAW00_13535</name>
</gene>
<evidence type="ECO:0000256" key="1">
    <source>
        <dbReference type="SAM" id="SignalP"/>
    </source>
</evidence>
<dbReference type="STRING" id="1581420.AAW00_13535"/>
<evidence type="ECO:0000313" key="3">
    <source>
        <dbReference type="Proteomes" id="UP000053464"/>
    </source>
</evidence>
<evidence type="ECO:0000313" key="2">
    <source>
        <dbReference type="EMBL" id="KLE32447.1"/>
    </source>
</evidence>
<comment type="caution">
    <text evidence="2">The sequence shown here is derived from an EMBL/GenBank/DDBJ whole genome shotgun (WGS) entry which is preliminary data.</text>
</comment>
<feature type="signal peptide" evidence="1">
    <location>
        <begin position="1"/>
        <end position="17"/>
    </location>
</feature>
<dbReference type="PATRIC" id="fig|1581420.6.peg.2768"/>
<proteinExistence type="predicted"/>
<reference evidence="2 3" key="1">
    <citation type="submission" date="2015-04" db="EMBL/GenBank/DDBJ databases">
        <title>The draft genome sequence of Erythrobacter luteus KA37.</title>
        <authorList>
            <person name="Zhuang L."/>
            <person name="Liu Y."/>
            <person name="Shao Z."/>
        </authorList>
    </citation>
    <scope>NUCLEOTIDE SEQUENCE [LARGE SCALE GENOMIC DNA]</scope>
    <source>
        <strain evidence="2 3">KA37</strain>
    </source>
</reference>
<dbReference type="Proteomes" id="UP000053464">
    <property type="component" value="Unassembled WGS sequence"/>
</dbReference>
<keyword evidence="1" id="KW-0732">Signal</keyword>
<accession>A0A0G9MP00</accession>
<keyword evidence="3" id="KW-1185">Reference proteome</keyword>
<protein>
    <submittedName>
        <fullName evidence="2">Uncharacterized protein</fullName>
    </submittedName>
</protein>